<protein>
    <submittedName>
        <fullName evidence="2">Hemerythrin HHE cation binding domain-containing protein</fullName>
    </submittedName>
</protein>
<dbReference type="STRING" id="558155.SAMN04487911_11246"/>
<dbReference type="OrthoDB" id="9793254at2"/>
<dbReference type="InterPro" id="IPR012312">
    <property type="entry name" value="Hemerythrin-like"/>
</dbReference>
<evidence type="ECO:0000313" key="2">
    <source>
        <dbReference type="EMBL" id="SHJ14868.1"/>
    </source>
</evidence>
<gene>
    <name evidence="2" type="ORF">SAMN04487911_11246</name>
</gene>
<dbReference type="Proteomes" id="UP000184231">
    <property type="component" value="Unassembled WGS sequence"/>
</dbReference>
<dbReference type="Pfam" id="PF01814">
    <property type="entry name" value="Hemerythrin"/>
    <property type="match status" value="1"/>
</dbReference>
<dbReference type="AlphaFoldDB" id="A0A1M6GY14"/>
<evidence type="ECO:0000313" key="3">
    <source>
        <dbReference type="Proteomes" id="UP000184231"/>
    </source>
</evidence>
<feature type="domain" description="Hemerythrin-like" evidence="1">
    <location>
        <begin position="18"/>
        <end position="119"/>
    </location>
</feature>
<dbReference type="Gene3D" id="1.20.120.520">
    <property type="entry name" value="nmb1532 protein domain like"/>
    <property type="match status" value="1"/>
</dbReference>
<proteinExistence type="predicted"/>
<keyword evidence="3" id="KW-1185">Reference proteome</keyword>
<name>A0A1M6GY14_9FLAO</name>
<reference evidence="2 3" key="1">
    <citation type="submission" date="2016-11" db="EMBL/GenBank/DDBJ databases">
        <authorList>
            <person name="Jaros S."/>
            <person name="Januszkiewicz K."/>
            <person name="Wedrychowicz H."/>
        </authorList>
    </citation>
    <scope>NUCLEOTIDE SEQUENCE [LARGE SCALE GENOMIC DNA]</scope>
    <source>
        <strain evidence="2 3">CGMCC 1.8863</strain>
    </source>
</reference>
<organism evidence="2 3">
    <name type="scientific">Arenibacter nanhaiticus</name>
    <dbReference type="NCBI Taxonomy" id="558155"/>
    <lineage>
        <taxon>Bacteria</taxon>
        <taxon>Pseudomonadati</taxon>
        <taxon>Bacteroidota</taxon>
        <taxon>Flavobacteriia</taxon>
        <taxon>Flavobacteriales</taxon>
        <taxon>Flavobacteriaceae</taxon>
        <taxon>Arenibacter</taxon>
    </lineage>
</organism>
<sequence length="153" mass="18342">MKTKPIKRHISLQPISHDHHHSLLLCWKIRTGISKGMDPLRIKRYADWFFEHHIQPHFILEENLIFPILGDQHVLIKKALHDHKRLRSLFKNTGDMGTTIRSIEKVLTSHIRFEERILFYEIQNLATEEQLQWISMAHTAEKFRENTADTFWE</sequence>
<dbReference type="RefSeq" id="WP_072764490.1">
    <property type="nucleotide sequence ID" value="NZ_FQYX01000012.1"/>
</dbReference>
<dbReference type="EMBL" id="FQYX01000012">
    <property type="protein sequence ID" value="SHJ14868.1"/>
    <property type="molecule type" value="Genomic_DNA"/>
</dbReference>
<accession>A0A1M6GY14</accession>
<evidence type="ECO:0000259" key="1">
    <source>
        <dbReference type="Pfam" id="PF01814"/>
    </source>
</evidence>